<organism evidence="2 3">
    <name type="scientific">Paracoccus tegillarcae</name>
    <dbReference type="NCBI Taxonomy" id="1529068"/>
    <lineage>
        <taxon>Bacteria</taxon>
        <taxon>Pseudomonadati</taxon>
        <taxon>Pseudomonadota</taxon>
        <taxon>Alphaproteobacteria</taxon>
        <taxon>Rhodobacterales</taxon>
        <taxon>Paracoccaceae</taxon>
        <taxon>Paracoccus</taxon>
    </lineage>
</organism>
<dbReference type="EMBL" id="CP025408">
    <property type="protein sequence ID" value="AUH32197.1"/>
    <property type="molecule type" value="Genomic_DNA"/>
</dbReference>
<keyword evidence="3" id="KW-1185">Reference proteome</keyword>
<evidence type="ECO:0000256" key="1">
    <source>
        <dbReference type="SAM" id="MobiDB-lite"/>
    </source>
</evidence>
<dbReference type="AlphaFoldDB" id="A0A2K9EFU3"/>
<gene>
    <name evidence="2" type="ORF">CUV01_01190</name>
</gene>
<evidence type="ECO:0000313" key="2">
    <source>
        <dbReference type="EMBL" id="AUH32197.1"/>
    </source>
</evidence>
<feature type="region of interest" description="Disordered" evidence="1">
    <location>
        <begin position="22"/>
        <end position="67"/>
    </location>
</feature>
<proteinExistence type="predicted"/>
<name>A0A2K9EFU3_9RHOB</name>
<accession>A0A2K9EFU3</accession>
<protein>
    <submittedName>
        <fullName evidence="2">Uncharacterized protein</fullName>
    </submittedName>
</protein>
<feature type="compositionally biased region" description="Basic residues" evidence="1">
    <location>
        <begin position="54"/>
        <end position="67"/>
    </location>
</feature>
<reference evidence="2 3" key="1">
    <citation type="submission" date="2017-12" db="EMBL/GenBank/DDBJ databases">
        <authorList>
            <person name="Hurst M.R.H."/>
        </authorList>
    </citation>
    <scope>NUCLEOTIDE SEQUENCE [LARGE SCALE GENOMIC DNA]</scope>
    <source>
        <strain evidence="2 3">BM15</strain>
    </source>
</reference>
<dbReference type="RefSeq" id="WP_101458875.1">
    <property type="nucleotide sequence ID" value="NZ_CP025408.1"/>
</dbReference>
<dbReference type="Proteomes" id="UP000233742">
    <property type="component" value="Chromosome"/>
</dbReference>
<dbReference type="OrthoDB" id="7871856at2"/>
<dbReference type="KEGG" id="paro:CUV01_01190"/>
<evidence type="ECO:0000313" key="3">
    <source>
        <dbReference type="Proteomes" id="UP000233742"/>
    </source>
</evidence>
<sequence length="67" mass="7743">MNRFLNQMMRQLINRLTNRGINSGIDYMSRRGSGGKATPQNRQQAKVTRDAVKRARQAARITRRIGR</sequence>